<dbReference type="AlphaFoldDB" id="A0A8J3NFR3"/>
<accession>A0A8J3NFR3</accession>
<reference evidence="2" key="1">
    <citation type="submission" date="2021-01" db="EMBL/GenBank/DDBJ databases">
        <title>Whole genome shotgun sequence of Actinocatenispora rupis NBRC 107355.</title>
        <authorList>
            <person name="Komaki H."/>
            <person name="Tamura T."/>
        </authorList>
    </citation>
    <scope>NUCLEOTIDE SEQUENCE</scope>
    <source>
        <strain evidence="2">NBRC 107355</strain>
    </source>
</reference>
<evidence type="ECO:0000313" key="3">
    <source>
        <dbReference type="Proteomes" id="UP000612808"/>
    </source>
</evidence>
<keyword evidence="3" id="KW-1185">Reference proteome</keyword>
<dbReference type="RefSeq" id="WP_203663350.1">
    <property type="nucleotide sequence ID" value="NZ_BAAAZM010000035.1"/>
</dbReference>
<dbReference type="EMBL" id="BOMB01000039">
    <property type="protein sequence ID" value="GID15170.1"/>
    <property type="molecule type" value="Genomic_DNA"/>
</dbReference>
<sequence>MFTNPELMLDNLHAYQAEHLAAAERSRLLAAARKVRRSHRHHASRSAGRTAASLEPCVGGTVPAR</sequence>
<proteinExistence type="predicted"/>
<organism evidence="2 3">
    <name type="scientific">Actinocatenispora rupis</name>
    <dbReference type="NCBI Taxonomy" id="519421"/>
    <lineage>
        <taxon>Bacteria</taxon>
        <taxon>Bacillati</taxon>
        <taxon>Actinomycetota</taxon>
        <taxon>Actinomycetes</taxon>
        <taxon>Micromonosporales</taxon>
        <taxon>Micromonosporaceae</taxon>
        <taxon>Actinocatenispora</taxon>
    </lineage>
</organism>
<feature type="compositionally biased region" description="Basic residues" evidence="1">
    <location>
        <begin position="35"/>
        <end position="44"/>
    </location>
</feature>
<dbReference type="Proteomes" id="UP000612808">
    <property type="component" value="Unassembled WGS sequence"/>
</dbReference>
<feature type="region of interest" description="Disordered" evidence="1">
    <location>
        <begin position="35"/>
        <end position="65"/>
    </location>
</feature>
<evidence type="ECO:0000313" key="2">
    <source>
        <dbReference type="EMBL" id="GID15170.1"/>
    </source>
</evidence>
<gene>
    <name evidence="2" type="ORF">Aru02nite_60590</name>
</gene>
<evidence type="ECO:0000256" key="1">
    <source>
        <dbReference type="SAM" id="MobiDB-lite"/>
    </source>
</evidence>
<comment type="caution">
    <text evidence="2">The sequence shown here is derived from an EMBL/GenBank/DDBJ whole genome shotgun (WGS) entry which is preliminary data.</text>
</comment>
<protein>
    <submittedName>
        <fullName evidence="2">Uncharacterized protein</fullName>
    </submittedName>
</protein>
<name>A0A8J3NFR3_9ACTN</name>